<evidence type="ECO:0000313" key="7">
    <source>
        <dbReference type="Proteomes" id="UP000628448"/>
    </source>
</evidence>
<evidence type="ECO:0000256" key="2">
    <source>
        <dbReference type="ARBA" id="ARBA00022801"/>
    </source>
</evidence>
<keyword evidence="7" id="KW-1185">Reference proteome</keyword>
<comment type="caution">
    <text evidence="6">The sequence shown here is derived from an EMBL/GenBank/DDBJ whole genome shotgun (WGS) entry which is preliminary data.</text>
</comment>
<comment type="function">
    <text evidence="3">Catalyzes the hydrolysis of 10-formyltetrahydrofolate (formyl-FH4) to formate and tetrahydrofolate (FH4).</text>
</comment>
<evidence type="ECO:0000256" key="1">
    <source>
        <dbReference type="ARBA" id="ARBA00022563"/>
    </source>
</evidence>
<dbReference type="InterPro" id="IPR044074">
    <property type="entry name" value="PurU_ACT"/>
</dbReference>
<gene>
    <name evidence="3 6" type="primary">purU</name>
    <name evidence="6" type="ORF">I5907_05060</name>
</gene>
<dbReference type="PROSITE" id="PS51671">
    <property type="entry name" value="ACT"/>
    <property type="match status" value="1"/>
</dbReference>
<dbReference type="InterPro" id="IPR045865">
    <property type="entry name" value="ACT-like_dom_sf"/>
</dbReference>
<dbReference type="GO" id="GO:0006189">
    <property type="term" value="P:'de novo' IMP biosynthetic process"/>
    <property type="evidence" value="ECO:0007669"/>
    <property type="project" value="UniProtKB-UniRule"/>
</dbReference>
<evidence type="ECO:0000259" key="5">
    <source>
        <dbReference type="PROSITE" id="PS51671"/>
    </source>
</evidence>
<dbReference type="PANTHER" id="PTHR42706">
    <property type="entry name" value="FORMYLTETRAHYDROFOLATE DEFORMYLASE"/>
    <property type="match status" value="1"/>
</dbReference>
<dbReference type="InterPro" id="IPR036477">
    <property type="entry name" value="Formyl_transf_N_sf"/>
</dbReference>
<evidence type="ECO:0000256" key="4">
    <source>
        <dbReference type="NCBIfam" id="TIGR00655"/>
    </source>
</evidence>
<dbReference type="AlphaFoldDB" id="A0A931E4Y6"/>
<dbReference type="Gene3D" id="3.30.70.260">
    <property type="match status" value="1"/>
</dbReference>
<name>A0A931E4Y6_9BACT</name>
<dbReference type="CDD" id="cd04875">
    <property type="entry name" value="ACT_F4HF-DF"/>
    <property type="match status" value="1"/>
</dbReference>
<dbReference type="NCBIfam" id="NF004684">
    <property type="entry name" value="PRK06027.1"/>
    <property type="match status" value="1"/>
</dbReference>
<organism evidence="6 7">
    <name type="scientific">Panacibacter microcysteis</name>
    <dbReference type="NCBI Taxonomy" id="2793269"/>
    <lineage>
        <taxon>Bacteria</taxon>
        <taxon>Pseudomonadati</taxon>
        <taxon>Bacteroidota</taxon>
        <taxon>Chitinophagia</taxon>
        <taxon>Chitinophagales</taxon>
        <taxon>Chitinophagaceae</taxon>
        <taxon>Panacibacter</taxon>
    </lineage>
</organism>
<dbReference type="EC" id="3.5.1.10" evidence="3 4"/>
<dbReference type="InterPro" id="IPR002912">
    <property type="entry name" value="ACT_dom"/>
</dbReference>
<keyword evidence="1 3" id="KW-0554">One-carbon metabolism</keyword>
<dbReference type="EMBL" id="JADWYR010000001">
    <property type="protein sequence ID" value="MBG9375591.1"/>
    <property type="molecule type" value="Genomic_DNA"/>
</dbReference>
<dbReference type="InterPro" id="IPR002376">
    <property type="entry name" value="Formyl_transf_N"/>
</dbReference>
<evidence type="ECO:0000313" key="6">
    <source>
        <dbReference type="EMBL" id="MBG9375591.1"/>
    </source>
</evidence>
<feature type="active site" evidence="3">
    <location>
        <position position="219"/>
    </location>
</feature>
<dbReference type="SUPFAM" id="SSF55021">
    <property type="entry name" value="ACT-like"/>
    <property type="match status" value="1"/>
</dbReference>
<dbReference type="Proteomes" id="UP000628448">
    <property type="component" value="Unassembled WGS sequence"/>
</dbReference>
<dbReference type="PANTHER" id="PTHR42706:SF1">
    <property type="entry name" value="FORMYLTETRAHYDROFOLATE DEFORMYLASE 2, MITOCHONDRIAL"/>
    <property type="match status" value="1"/>
</dbReference>
<dbReference type="NCBIfam" id="TIGR00655">
    <property type="entry name" value="PurU"/>
    <property type="match status" value="1"/>
</dbReference>
<comment type="similarity">
    <text evidence="3">Belongs to the PurU family.</text>
</comment>
<dbReference type="HAMAP" id="MF_01927">
    <property type="entry name" value="PurU"/>
    <property type="match status" value="1"/>
</dbReference>
<dbReference type="PIRSF" id="PIRSF036480">
    <property type="entry name" value="FormyFH4_hydr"/>
    <property type="match status" value="1"/>
</dbReference>
<protein>
    <recommendedName>
        <fullName evidence="3 4">Formyltetrahydrofolate deformylase</fullName>
        <ecNumber evidence="3 4">3.5.1.10</ecNumber>
    </recommendedName>
    <alternativeName>
        <fullName evidence="3">Formyl-FH(4) hydrolase</fullName>
    </alternativeName>
</protein>
<keyword evidence="3" id="KW-0658">Purine biosynthesis</keyword>
<dbReference type="SUPFAM" id="SSF53328">
    <property type="entry name" value="Formyltransferase"/>
    <property type="match status" value="1"/>
</dbReference>
<dbReference type="PRINTS" id="PR01575">
    <property type="entry name" value="FFH4HYDRLASE"/>
</dbReference>
<reference evidence="6" key="1">
    <citation type="submission" date="2020-11" db="EMBL/GenBank/DDBJ databases">
        <title>Bacterial whole genome sequence for Panacibacter sp. DH6.</title>
        <authorList>
            <person name="Le V."/>
            <person name="Ko S."/>
            <person name="Ahn C.-Y."/>
            <person name="Oh H.-M."/>
        </authorList>
    </citation>
    <scope>NUCLEOTIDE SEQUENCE</scope>
    <source>
        <strain evidence="6">DH6</strain>
    </source>
</reference>
<dbReference type="Pfam" id="PF01842">
    <property type="entry name" value="ACT"/>
    <property type="match status" value="1"/>
</dbReference>
<dbReference type="Gene3D" id="3.40.50.170">
    <property type="entry name" value="Formyl transferase, N-terminal domain"/>
    <property type="match status" value="1"/>
</dbReference>
<dbReference type="GO" id="GO:0008864">
    <property type="term" value="F:formyltetrahydrofolate deformylase activity"/>
    <property type="evidence" value="ECO:0007669"/>
    <property type="project" value="UniProtKB-UniRule"/>
</dbReference>
<dbReference type="RefSeq" id="WP_196989635.1">
    <property type="nucleotide sequence ID" value="NZ_JADWYR010000001.1"/>
</dbReference>
<comment type="pathway">
    <text evidence="3">Purine metabolism; IMP biosynthesis via de novo pathway; formate from 10-formyl-5,6,7,8-tetrahydrofolate: step 1/1.</text>
</comment>
<dbReference type="Pfam" id="PF00551">
    <property type="entry name" value="Formyl_trans_N"/>
    <property type="match status" value="1"/>
</dbReference>
<feature type="domain" description="ACT" evidence="5">
    <location>
        <begin position="2"/>
        <end position="78"/>
    </location>
</feature>
<dbReference type="GO" id="GO:0006730">
    <property type="term" value="P:one-carbon metabolic process"/>
    <property type="evidence" value="ECO:0007669"/>
    <property type="project" value="UniProtKB-KW"/>
</dbReference>
<evidence type="ECO:0000256" key="3">
    <source>
        <dbReference type="HAMAP-Rule" id="MF_01927"/>
    </source>
</evidence>
<accession>A0A931E4Y6</accession>
<proteinExistence type="inferred from homology"/>
<sequence>MIIVIQCKDQVGLVAAISGVLAEQKINIISMREHVDKVENRFFMRVEIESHNNATALEAMLQKVLPPDAFIKADPTPEKKIVILVTKEYHCLGDILLRNHFQTLGAAVQCVIGNHDTLENICNRFGIAFHCISHEAKDKHAFEEELRNTINNYSFDYIVLAKFMRILSPDFVEHFPTQIINIHHSFLPAFIGANPYRKAFERGVKLIGATAHFVTNDLDEGPIIAQQIIPVNHSFTANGMMKAGKDIETAVLAKALQLVFDDRVFVYKNKTVVFE</sequence>
<comment type="catalytic activity">
    <reaction evidence="3">
        <text>(6R)-10-formyltetrahydrofolate + H2O = (6S)-5,6,7,8-tetrahydrofolate + formate + H(+)</text>
        <dbReference type="Rhea" id="RHEA:19833"/>
        <dbReference type="ChEBI" id="CHEBI:15377"/>
        <dbReference type="ChEBI" id="CHEBI:15378"/>
        <dbReference type="ChEBI" id="CHEBI:15740"/>
        <dbReference type="ChEBI" id="CHEBI:57453"/>
        <dbReference type="ChEBI" id="CHEBI:195366"/>
        <dbReference type="EC" id="3.5.1.10"/>
    </reaction>
</comment>
<dbReference type="InterPro" id="IPR004810">
    <property type="entry name" value="PurU"/>
</dbReference>
<keyword evidence="2 3" id="KW-0378">Hydrolase</keyword>